<evidence type="ECO:0000259" key="9">
    <source>
        <dbReference type="PROSITE" id="PS52029"/>
    </source>
</evidence>
<dbReference type="GO" id="GO:0016740">
    <property type="term" value="F:transferase activity"/>
    <property type="evidence" value="ECO:0007669"/>
    <property type="project" value="UniProtKB-KW"/>
</dbReference>
<sequence length="334" mass="36280">MVSVRRGIAAVAVSGLLAGCAVQEADIKSYRALAPLGADTLALMDAKHTTKAAPVLIRAYKKEAELEVWKQAADGRFVLLKTYPMCRWSGQLGPKVREGDRQTPEGFYTVTQGSMNPNSAYYLSFGIGFPNAYDRAWGRTGNAIMVHGICSSAGCFSMTDPQIQEIYATVREALAAGQHAIQVQSFPFRMTAENLARHRLDPNMAFWRELKHGADHFEVTRREVPVGVCGKHYVFASPKPGDKLDATAACPPLEEDRSVEPQVVGRETRDLSDVAALVAQGTKPIQLVYQDGGQNPVFAGRFPDVSRPEALEAGPREVVMTGPPAAVAKRPGLR</sequence>
<dbReference type="GO" id="GO:0071555">
    <property type="term" value="P:cell wall organization"/>
    <property type="evidence" value="ECO:0007669"/>
    <property type="project" value="UniProtKB-UniRule"/>
</dbReference>
<keyword evidence="4 7" id="KW-0133">Cell shape</keyword>
<keyword evidence="11" id="KW-1185">Reference proteome</keyword>
<proteinExistence type="inferred from homology"/>
<keyword evidence="5 7" id="KW-0573">Peptidoglycan synthesis</keyword>
<evidence type="ECO:0000256" key="8">
    <source>
        <dbReference type="SAM" id="MobiDB-lite"/>
    </source>
</evidence>
<evidence type="ECO:0000256" key="1">
    <source>
        <dbReference type="ARBA" id="ARBA00004752"/>
    </source>
</evidence>
<feature type="region of interest" description="Disordered" evidence="8">
    <location>
        <begin position="313"/>
        <end position="334"/>
    </location>
</feature>
<name>A0A4V1RTZ6_9HYPH</name>
<dbReference type="Proteomes" id="UP000290759">
    <property type="component" value="Unassembled WGS sequence"/>
</dbReference>
<gene>
    <name evidence="10" type="ORF">D3273_24350</name>
</gene>
<evidence type="ECO:0000256" key="5">
    <source>
        <dbReference type="ARBA" id="ARBA00022984"/>
    </source>
</evidence>
<comment type="similarity">
    <text evidence="2">Belongs to the YkuD family.</text>
</comment>
<evidence type="ECO:0000313" key="11">
    <source>
        <dbReference type="Proteomes" id="UP000290759"/>
    </source>
</evidence>
<evidence type="ECO:0000313" key="10">
    <source>
        <dbReference type="EMBL" id="RYC29384.1"/>
    </source>
</evidence>
<dbReference type="PANTHER" id="PTHR36699">
    <property type="entry name" value="LD-TRANSPEPTIDASE"/>
    <property type="match status" value="1"/>
</dbReference>
<dbReference type="UniPathway" id="UPA00219"/>
<dbReference type="PANTHER" id="PTHR36699:SF1">
    <property type="entry name" value="L,D-TRANSPEPTIDASE YAFK-RELATED"/>
    <property type="match status" value="1"/>
</dbReference>
<dbReference type="Pfam" id="PF03734">
    <property type="entry name" value="YkuD"/>
    <property type="match status" value="1"/>
</dbReference>
<reference evidence="10 11" key="2">
    <citation type="submission" date="2019-02" db="EMBL/GenBank/DDBJ databases">
        <title>'Lichenibacterium ramalinii' gen. nov. sp. nov., 'Lichenibacterium minor' gen. nov. sp. nov.</title>
        <authorList>
            <person name="Pankratov T."/>
        </authorList>
    </citation>
    <scope>NUCLEOTIDE SEQUENCE [LARGE SCALE GENOMIC DNA]</scope>
    <source>
        <strain evidence="10 11">RmlP026</strain>
    </source>
</reference>
<dbReference type="OrthoDB" id="9809748at2"/>
<accession>A0A4V1RTZ6</accession>
<evidence type="ECO:0000256" key="2">
    <source>
        <dbReference type="ARBA" id="ARBA00005992"/>
    </source>
</evidence>
<dbReference type="SUPFAM" id="SSF141523">
    <property type="entry name" value="L,D-transpeptidase catalytic domain-like"/>
    <property type="match status" value="1"/>
</dbReference>
<feature type="active site" description="Nucleophile" evidence="7">
    <location>
        <position position="155"/>
    </location>
</feature>
<organism evidence="10 11">
    <name type="scientific">Lichenibacterium minor</name>
    <dbReference type="NCBI Taxonomy" id="2316528"/>
    <lineage>
        <taxon>Bacteria</taxon>
        <taxon>Pseudomonadati</taxon>
        <taxon>Pseudomonadota</taxon>
        <taxon>Alphaproteobacteria</taxon>
        <taxon>Hyphomicrobiales</taxon>
        <taxon>Lichenihabitantaceae</taxon>
        <taxon>Lichenibacterium</taxon>
    </lineage>
</organism>
<feature type="domain" description="L,D-TPase catalytic" evidence="9">
    <location>
        <begin position="55"/>
        <end position="186"/>
    </location>
</feature>
<dbReference type="GO" id="GO:0004180">
    <property type="term" value="F:carboxypeptidase activity"/>
    <property type="evidence" value="ECO:0007669"/>
    <property type="project" value="UniProtKB-ARBA"/>
</dbReference>
<dbReference type="InterPro" id="IPR005490">
    <property type="entry name" value="LD_TPept_cat_dom"/>
</dbReference>
<dbReference type="InterPro" id="IPR038063">
    <property type="entry name" value="Transpep_catalytic_dom"/>
</dbReference>
<keyword evidence="3" id="KW-0808">Transferase</keyword>
<evidence type="ECO:0000256" key="6">
    <source>
        <dbReference type="ARBA" id="ARBA00023316"/>
    </source>
</evidence>
<evidence type="ECO:0000256" key="4">
    <source>
        <dbReference type="ARBA" id="ARBA00022960"/>
    </source>
</evidence>
<dbReference type="EMBL" id="QYBB01000055">
    <property type="protein sequence ID" value="RYC29384.1"/>
    <property type="molecule type" value="Genomic_DNA"/>
</dbReference>
<comment type="caution">
    <text evidence="10">The sequence shown here is derived from an EMBL/GenBank/DDBJ whole genome shotgun (WGS) entry which is preliminary data.</text>
</comment>
<dbReference type="GO" id="GO:0008360">
    <property type="term" value="P:regulation of cell shape"/>
    <property type="evidence" value="ECO:0007669"/>
    <property type="project" value="UniProtKB-UniRule"/>
</dbReference>
<dbReference type="PROSITE" id="PS52029">
    <property type="entry name" value="LD_TPASE"/>
    <property type="match status" value="1"/>
</dbReference>
<feature type="active site" description="Proton donor/acceptor" evidence="7">
    <location>
        <position position="147"/>
    </location>
</feature>
<reference evidence="10 11" key="1">
    <citation type="submission" date="2018-12" db="EMBL/GenBank/DDBJ databases">
        <authorList>
            <person name="Grouzdev D.S."/>
            <person name="Krutkina M.S."/>
        </authorList>
    </citation>
    <scope>NUCLEOTIDE SEQUENCE [LARGE SCALE GENOMIC DNA]</scope>
    <source>
        <strain evidence="10 11">RmlP026</strain>
    </source>
</reference>
<comment type="pathway">
    <text evidence="1 7">Cell wall biogenesis; peptidoglycan biosynthesis.</text>
</comment>
<dbReference type="AlphaFoldDB" id="A0A4V1RTZ6"/>
<dbReference type="PROSITE" id="PS51257">
    <property type="entry name" value="PROKAR_LIPOPROTEIN"/>
    <property type="match status" value="1"/>
</dbReference>
<evidence type="ECO:0000256" key="3">
    <source>
        <dbReference type="ARBA" id="ARBA00022679"/>
    </source>
</evidence>
<dbReference type="GO" id="GO:0009252">
    <property type="term" value="P:peptidoglycan biosynthetic process"/>
    <property type="evidence" value="ECO:0007669"/>
    <property type="project" value="UniProtKB-UniPathway"/>
</dbReference>
<keyword evidence="6 7" id="KW-0961">Cell wall biogenesis/degradation</keyword>
<protein>
    <submittedName>
        <fullName evidence="10">Murein L,D-transpeptidase</fullName>
    </submittedName>
</protein>
<dbReference type="CDD" id="cd16913">
    <property type="entry name" value="YkuD_like"/>
    <property type="match status" value="1"/>
</dbReference>
<evidence type="ECO:0000256" key="7">
    <source>
        <dbReference type="PROSITE-ProRule" id="PRU01373"/>
    </source>
</evidence>